<evidence type="ECO:0000259" key="7">
    <source>
        <dbReference type="Pfam" id="PF03945"/>
    </source>
</evidence>
<keyword evidence="3 6" id="KW-0853">WD repeat</keyword>
<feature type="repeat" description="WD" evidence="6">
    <location>
        <begin position="5"/>
        <end position="46"/>
    </location>
</feature>
<keyword evidence="2" id="KW-0963">Cytoplasm</keyword>
<proteinExistence type="inferred from homology"/>
<reference evidence="9" key="1">
    <citation type="journal article" date="2011" name="Genome Res.">
        <title>Phylogeny-wide analysis of social amoeba genomes highlights ancient origins for complex intercellular communication.</title>
        <authorList>
            <person name="Heidel A.J."/>
            <person name="Lawal H.M."/>
            <person name="Felder M."/>
            <person name="Schilde C."/>
            <person name="Helps N.R."/>
            <person name="Tunggal B."/>
            <person name="Rivero F."/>
            <person name="John U."/>
            <person name="Schleicher M."/>
            <person name="Eichinger L."/>
            <person name="Platzer M."/>
            <person name="Noegel A.A."/>
            <person name="Schaap P."/>
            <person name="Gloeckner G."/>
        </authorList>
    </citation>
    <scope>NUCLEOTIDE SEQUENCE [LARGE SCALE GENOMIC DNA]</scope>
    <source>
        <strain evidence="9">SH3</strain>
    </source>
</reference>
<dbReference type="Proteomes" id="UP000007797">
    <property type="component" value="Unassembled WGS sequence"/>
</dbReference>
<dbReference type="GeneID" id="14868020"/>
<dbReference type="PANTHER" id="PTHR22842:SF3">
    <property type="entry name" value="WD REPEAT DOMAIN-CONTAINING PROTEIN 83"/>
    <property type="match status" value="1"/>
</dbReference>
<gene>
    <name evidence="8" type="primary">morg1</name>
    <name evidence="8" type="ORF">DFA_09520</name>
</gene>
<comment type="similarity">
    <text evidence="5">Belongs to the WD repeat MORG1 family.</text>
</comment>
<feature type="repeat" description="WD" evidence="6">
    <location>
        <begin position="147"/>
        <end position="188"/>
    </location>
</feature>
<evidence type="ECO:0000256" key="6">
    <source>
        <dbReference type="PROSITE-ProRule" id="PRU00221"/>
    </source>
</evidence>
<dbReference type="Pfam" id="PF03945">
    <property type="entry name" value="Endotoxin_N"/>
    <property type="match status" value="1"/>
</dbReference>
<evidence type="ECO:0000256" key="4">
    <source>
        <dbReference type="ARBA" id="ARBA00022737"/>
    </source>
</evidence>
<protein>
    <submittedName>
        <fullName evidence="8">WD40 repeat-containing protein</fullName>
    </submittedName>
</protein>
<dbReference type="GO" id="GO:0000398">
    <property type="term" value="P:mRNA splicing, via spliceosome"/>
    <property type="evidence" value="ECO:0007669"/>
    <property type="project" value="TreeGrafter"/>
</dbReference>
<dbReference type="InterPro" id="IPR020472">
    <property type="entry name" value="WD40_PAC1"/>
</dbReference>
<dbReference type="Gene3D" id="1.20.190.10">
    <property type="entry name" value="Pesticidal crystal protein, N-terminal domain"/>
    <property type="match status" value="1"/>
</dbReference>
<feature type="repeat" description="WD" evidence="6">
    <location>
        <begin position="120"/>
        <end position="144"/>
    </location>
</feature>
<dbReference type="InterPro" id="IPR019775">
    <property type="entry name" value="WD40_repeat_CS"/>
</dbReference>
<dbReference type="RefSeq" id="XP_004352176.1">
    <property type="nucleotide sequence ID" value="XM_004352124.1"/>
</dbReference>
<comment type="subcellular location">
    <subcellularLocation>
        <location evidence="1">Cytoplasm</location>
    </subcellularLocation>
</comment>
<dbReference type="KEGG" id="dfa:DFA_09520"/>
<dbReference type="PANTHER" id="PTHR22842">
    <property type="entry name" value="WD40 REPEAT PROTEIN"/>
    <property type="match status" value="1"/>
</dbReference>
<dbReference type="InterPro" id="IPR036716">
    <property type="entry name" value="Pest_crys_N_sf"/>
</dbReference>
<dbReference type="GO" id="GO:0001907">
    <property type="term" value="P:symbiont-mediated killing of host cell"/>
    <property type="evidence" value="ECO:0007669"/>
    <property type="project" value="InterPro"/>
</dbReference>
<evidence type="ECO:0000256" key="3">
    <source>
        <dbReference type="ARBA" id="ARBA00022574"/>
    </source>
</evidence>
<organism evidence="8 9">
    <name type="scientific">Cavenderia fasciculata</name>
    <name type="common">Slime mold</name>
    <name type="synonym">Dictyostelium fasciculatum</name>
    <dbReference type="NCBI Taxonomy" id="261658"/>
    <lineage>
        <taxon>Eukaryota</taxon>
        <taxon>Amoebozoa</taxon>
        <taxon>Evosea</taxon>
        <taxon>Eumycetozoa</taxon>
        <taxon>Dictyostelia</taxon>
        <taxon>Acytosteliales</taxon>
        <taxon>Cavenderiaceae</taxon>
        <taxon>Cavenderia</taxon>
    </lineage>
</organism>
<feature type="domain" description="Pesticidal crystal protein" evidence="7">
    <location>
        <begin position="400"/>
        <end position="610"/>
    </location>
</feature>
<dbReference type="PROSITE" id="PS50294">
    <property type="entry name" value="WD_REPEATS_REGION"/>
    <property type="match status" value="1"/>
</dbReference>
<dbReference type="InterPro" id="IPR015943">
    <property type="entry name" value="WD40/YVTN_repeat-like_dom_sf"/>
</dbReference>
<evidence type="ECO:0000256" key="5">
    <source>
        <dbReference type="ARBA" id="ARBA00038145"/>
    </source>
</evidence>
<accession>F4Q7V1</accession>
<dbReference type="CDD" id="cd00200">
    <property type="entry name" value="WD40"/>
    <property type="match status" value="1"/>
</dbReference>
<dbReference type="InterPro" id="IPR036322">
    <property type="entry name" value="WD40_repeat_dom_sf"/>
</dbReference>
<dbReference type="InterPro" id="IPR005639">
    <property type="entry name" value="Pest_crys_dom_I"/>
</dbReference>
<dbReference type="EMBL" id="GL883025">
    <property type="protein sequence ID" value="EGG15851.1"/>
    <property type="molecule type" value="Genomic_DNA"/>
</dbReference>
<dbReference type="GO" id="GO:0005737">
    <property type="term" value="C:cytoplasm"/>
    <property type="evidence" value="ECO:0007669"/>
    <property type="project" value="UniProtKB-SubCell"/>
</dbReference>
<sequence length="935" mass="104661">MKKIRLEHSAPVLSVRFNYDGQYCMTGSQDRLVRLWNPAKGLRVHTFEGHGYQVLDVAATRDSRFLLSCAEKQLYQWDVATGEIIRKFRGHPQTINTIALGGCPPNSSGTDNQMQQAQDNLLATGSYDKTVKIWDMRSRSSDAIQTMEEAQDSVTSVLFNDQDYELLSSSVDGSIRVYDIRNSKVIIDQLHHPLSSIYITHDGKCLLTCTMNSTISLLEKKTGDVLNEFKGHKNNSYKVNSKTLYDDSLVVSGSEDNQVYLWDIVEGTIFAKLDHSSPSSPPNSIISSIDCHPSQRVILSCSTDGIPGPYPQITQINNNMKKEYILILILLINSSLITISVKVKPLSETSLRGSVPSVLSIEKTARMKGYLEVFNNFLINQEGQDLFTGKINPLQIIRSVTVTGLSLIPEVGGVLSFGADLIFSHFSQDNSTAELINKEVQKAINEKLGNYNYVDLNDQLEVISSSIATFRRTVSNFKANPTDDNKSFMIAQYDSTYNSLKNDIRFLHDTYSISEAPLFVLMASTKLMFLADGIVNAEEYHISGQVNILIDDFRDSLDKYIRYSLPIYEKGLAKMAKTKDPVKDYNDRTEYFNQMLLGLYDTVNIFWAMDPVMFPKGVITENVRYLYSDVVGKPTNERLDRESKGYLQYRMKDFPLDSADKIKAKFDTLGFYNYQKQLKGANIYCWDRIDSIQSVFFDYSNTGQPKTRTNNKIGGTGGALKKLDLTTPISSIIVSSENDIWKLNVGGQIFGKGDPRVHDTNLVAKPGHKIGLFCPIGIDVTEGFNSLSSMSIGFVDESVIDENIVVVGTGNMFDVQKYYTKSSNAQFIFNGMSTGLSCIKTHPDGSNFDYYISSSANAKYRVIIYGRGNVGSQIKVQVYLAKVLVGSTTFIQPITYGRAIDTGIDINLVNSKYNDLRITISQNSYNFASFVLRNN</sequence>
<evidence type="ECO:0000313" key="8">
    <source>
        <dbReference type="EMBL" id="EGG15851.1"/>
    </source>
</evidence>
<dbReference type="PRINTS" id="PR00320">
    <property type="entry name" value="GPROTEINBRPT"/>
</dbReference>
<dbReference type="GO" id="GO:0071013">
    <property type="term" value="C:catalytic step 2 spliceosome"/>
    <property type="evidence" value="ECO:0007669"/>
    <property type="project" value="TreeGrafter"/>
</dbReference>
<dbReference type="SUPFAM" id="SSF50978">
    <property type="entry name" value="WD40 repeat-like"/>
    <property type="match status" value="1"/>
</dbReference>
<dbReference type="InterPro" id="IPR001680">
    <property type="entry name" value="WD40_rpt"/>
</dbReference>
<dbReference type="InterPro" id="IPR051980">
    <property type="entry name" value="WD_repeat_MORG1"/>
</dbReference>
<feature type="repeat" description="WD" evidence="6">
    <location>
        <begin position="246"/>
        <end position="272"/>
    </location>
</feature>
<dbReference type="AlphaFoldDB" id="F4Q7V1"/>
<keyword evidence="4" id="KW-0677">Repeat</keyword>
<evidence type="ECO:0000256" key="2">
    <source>
        <dbReference type="ARBA" id="ARBA00022490"/>
    </source>
</evidence>
<dbReference type="SMART" id="SM00320">
    <property type="entry name" value="WD40"/>
    <property type="match status" value="7"/>
</dbReference>
<dbReference type="PROSITE" id="PS00678">
    <property type="entry name" value="WD_REPEATS_1"/>
    <property type="match status" value="2"/>
</dbReference>
<keyword evidence="9" id="KW-1185">Reference proteome</keyword>
<dbReference type="PROSITE" id="PS50082">
    <property type="entry name" value="WD_REPEATS_2"/>
    <property type="match status" value="4"/>
</dbReference>
<dbReference type="Pfam" id="PF00400">
    <property type="entry name" value="WD40"/>
    <property type="match status" value="5"/>
</dbReference>
<name>F4Q7V1_CACFS</name>
<dbReference type="SUPFAM" id="SSF56849">
    <property type="entry name" value="delta-Endotoxin (insectocide), N-terminal domain"/>
    <property type="match status" value="1"/>
</dbReference>
<dbReference type="STRING" id="1054147.F4Q7V1"/>
<dbReference type="GO" id="GO:0090729">
    <property type="term" value="F:toxin activity"/>
    <property type="evidence" value="ECO:0007669"/>
    <property type="project" value="InterPro"/>
</dbReference>
<dbReference type="Gene3D" id="2.130.10.10">
    <property type="entry name" value="YVTN repeat-like/Quinoprotein amine dehydrogenase"/>
    <property type="match status" value="1"/>
</dbReference>
<evidence type="ECO:0000313" key="9">
    <source>
        <dbReference type="Proteomes" id="UP000007797"/>
    </source>
</evidence>
<dbReference type="OrthoDB" id="71437at2759"/>
<evidence type="ECO:0000256" key="1">
    <source>
        <dbReference type="ARBA" id="ARBA00004496"/>
    </source>
</evidence>